<protein>
    <submittedName>
        <fullName evidence="1">Heme-binding protein</fullName>
    </submittedName>
</protein>
<dbReference type="OrthoDB" id="9815788at2"/>
<dbReference type="Pfam" id="PF03928">
    <property type="entry name" value="HbpS-like"/>
    <property type="match status" value="1"/>
</dbReference>
<evidence type="ECO:0000313" key="2">
    <source>
        <dbReference type="Proteomes" id="UP000269265"/>
    </source>
</evidence>
<dbReference type="Gene3D" id="3.30.450.150">
    <property type="entry name" value="Haem-degrading domain"/>
    <property type="match status" value="1"/>
</dbReference>
<accession>A0A426VBM2</accession>
<comment type="caution">
    <text evidence="1">The sequence shown here is derived from an EMBL/GenBank/DDBJ whole genome shotgun (WGS) entry which is preliminary data.</text>
</comment>
<proteinExistence type="predicted"/>
<reference evidence="1 2" key="1">
    <citation type="submission" date="2018-12" db="EMBL/GenBank/DDBJ databases">
        <title>The whole draft genome of Aquabacterium sp. SJQ9.</title>
        <authorList>
            <person name="Sun L."/>
            <person name="Gao X."/>
            <person name="Chen W."/>
            <person name="Huang K."/>
        </authorList>
    </citation>
    <scope>NUCLEOTIDE SEQUENCE [LARGE SCALE GENOMIC DNA]</scope>
    <source>
        <strain evidence="1 2">SJQ9</strain>
    </source>
</reference>
<dbReference type="EMBL" id="RSED01000007">
    <property type="protein sequence ID" value="RRS04272.1"/>
    <property type="molecule type" value="Genomic_DNA"/>
</dbReference>
<dbReference type="PANTHER" id="PTHR34309:SF10">
    <property type="entry name" value="SLR1406 PROTEIN"/>
    <property type="match status" value="1"/>
</dbReference>
<name>A0A426VBM2_9BURK</name>
<dbReference type="InterPro" id="IPR052517">
    <property type="entry name" value="GlcG_carb_metab_protein"/>
</dbReference>
<dbReference type="InterPro" id="IPR005624">
    <property type="entry name" value="PduO/GlcC-like"/>
</dbReference>
<dbReference type="AlphaFoldDB" id="A0A426VBM2"/>
<dbReference type="PANTHER" id="PTHR34309">
    <property type="entry name" value="SLR1406 PROTEIN"/>
    <property type="match status" value="1"/>
</dbReference>
<dbReference type="SUPFAM" id="SSF143744">
    <property type="entry name" value="GlcG-like"/>
    <property type="match status" value="1"/>
</dbReference>
<evidence type="ECO:0000313" key="1">
    <source>
        <dbReference type="EMBL" id="RRS04272.1"/>
    </source>
</evidence>
<dbReference type="Proteomes" id="UP000269265">
    <property type="component" value="Unassembled WGS sequence"/>
</dbReference>
<organism evidence="1 2">
    <name type="scientific">Aquabacterium soli</name>
    <dbReference type="NCBI Taxonomy" id="2493092"/>
    <lineage>
        <taxon>Bacteria</taxon>
        <taxon>Pseudomonadati</taxon>
        <taxon>Pseudomonadota</taxon>
        <taxon>Betaproteobacteria</taxon>
        <taxon>Burkholderiales</taxon>
        <taxon>Aquabacterium</taxon>
    </lineage>
</organism>
<keyword evidence="2" id="KW-1185">Reference proteome</keyword>
<dbReference type="RefSeq" id="WP_125243179.1">
    <property type="nucleotide sequence ID" value="NZ_RSED01000007.1"/>
</dbReference>
<dbReference type="InterPro" id="IPR038084">
    <property type="entry name" value="PduO/GlcC-like_sf"/>
</dbReference>
<gene>
    <name evidence="1" type="ORF">EIP75_10260</name>
</gene>
<sequence>MTTALNLSAANRLIDAALAHGRAGGMAPLCVAVLDAGGHVIALQREDGASILRPQIATAKARGSLDMGFGGRELARRAAANPAFIGALAALAGGDMLPVPGGVLVRTADGALIGAVGISGDLSDKDEACAIAGIVSVGLVADVGVQELHTQVPSA</sequence>